<sequence>MTVTLVEARLVLEVDVDVARDSAGRWRHAARWHRARPDLSPAEVVRFGG</sequence>
<evidence type="ECO:0000313" key="1">
    <source>
        <dbReference type="EMBL" id="WND15973.1"/>
    </source>
</evidence>
<dbReference type="EMBL" id="CP134213">
    <property type="protein sequence ID" value="WND15973.1"/>
    <property type="molecule type" value="Genomic_DNA"/>
</dbReference>
<reference evidence="1 2" key="1">
    <citation type="submission" date="2023-09" db="EMBL/GenBank/DDBJ databases">
        <title>The genome sequence of Streptomyces anthocyanicus.</title>
        <authorList>
            <person name="Mo P."/>
        </authorList>
    </citation>
    <scope>NUCLEOTIDE SEQUENCE [LARGE SCALE GENOMIC DNA]</scope>
    <source>
        <strain evidence="1 2">JCM 4387</strain>
    </source>
</reference>
<keyword evidence="1" id="KW-0436">Ligase</keyword>
<accession>A0ABY9U063</accession>
<proteinExistence type="predicted"/>
<organism evidence="1 2">
    <name type="scientific">Streptomyces violaceus</name>
    <name type="common">Streptomyces venezuelae</name>
    <dbReference type="NCBI Taxonomy" id="1936"/>
    <lineage>
        <taxon>Bacteria</taxon>
        <taxon>Bacillati</taxon>
        <taxon>Actinomycetota</taxon>
        <taxon>Actinomycetes</taxon>
        <taxon>Kitasatosporales</taxon>
        <taxon>Streptomycetaceae</taxon>
        <taxon>Streptomyces</taxon>
    </lineage>
</organism>
<dbReference type="Gene3D" id="2.40.50.140">
    <property type="entry name" value="Nucleic acid-binding proteins"/>
    <property type="match status" value="1"/>
</dbReference>
<evidence type="ECO:0000313" key="2">
    <source>
        <dbReference type="Proteomes" id="UP001249394"/>
    </source>
</evidence>
<dbReference type="Proteomes" id="UP001249394">
    <property type="component" value="Chromosome"/>
</dbReference>
<dbReference type="GO" id="GO:0016874">
    <property type="term" value="F:ligase activity"/>
    <property type="evidence" value="ECO:0007669"/>
    <property type="project" value="UniProtKB-KW"/>
</dbReference>
<keyword evidence="2" id="KW-1185">Reference proteome</keyword>
<name>A0ABY9U063_STRVL</name>
<dbReference type="InterPro" id="IPR012340">
    <property type="entry name" value="NA-bd_OB-fold"/>
</dbReference>
<gene>
    <name evidence="1" type="ORF">RI060_00745</name>
</gene>
<protein>
    <submittedName>
        <fullName evidence="1">ATP-dependent DNA ligase</fullName>
    </submittedName>
</protein>